<dbReference type="EMBL" id="JADBGQ010000008">
    <property type="protein sequence ID" value="KAG5382553.1"/>
    <property type="molecule type" value="Genomic_DNA"/>
</dbReference>
<reference evidence="2 3" key="1">
    <citation type="submission" date="2021-03" db="EMBL/GenBank/DDBJ databases">
        <authorList>
            <person name="King G.J."/>
            <person name="Bancroft I."/>
            <person name="Baten A."/>
            <person name="Bloomfield J."/>
            <person name="Borpatragohain P."/>
            <person name="He Z."/>
            <person name="Irish N."/>
            <person name="Irwin J."/>
            <person name="Liu K."/>
            <person name="Mauleon R.P."/>
            <person name="Moore J."/>
            <person name="Morris R."/>
            <person name="Ostergaard L."/>
            <person name="Wang B."/>
            <person name="Wells R."/>
        </authorList>
    </citation>
    <scope>NUCLEOTIDE SEQUENCE [LARGE SCALE GENOMIC DNA]</scope>
    <source>
        <strain evidence="2">R-o-18</strain>
        <tissue evidence="2">Leaf</tissue>
    </source>
</reference>
<gene>
    <name evidence="2" type="primary">A09g502010.1_BraROA</name>
    <name evidence="2" type="ORF">IGI04_034023</name>
</gene>
<comment type="caution">
    <text evidence="2">The sequence shown here is derived from an EMBL/GenBank/DDBJ whole genome shotgun (WGS) entry which is preliminary data.</text>
</comment>
<evidence type="ECO:0000256" key="1">
    <source>
        <dbReference type="SAM" id="MobiDB-lite"/>
    </source>
</evidence>
<evidence type="ECO:0000313" key="2">
    <source>
        <dbReference type="EMBL" id="KAG5382553.1"/>
    </source>
</evidence>
<feature type="compositionally biased region" description="Polar residues" evidence="1">
    <location>
        <begin position="158"/>
        <end position="167"/>
    </location>
</feature>
<sequence>MSSGTGDAFSRRRWSLSSTLSSAFIPLFAAHFKFQMLRSRSLLQTEEKDTRRSLCRRHELRLLVFNVVLPTAFPTCSVCSPAMSREDSLATVVLRFTETFPGELHSGCRRKSYTVDLSHVLQLIMELSSQRSSSCFPSPGSETAKLPHVAPFYSYGSRVQGNSSSDPNLIGRSSPSSPPSELPFPLVCPFLNGGSAYHHRTSLSTSGFDGHSACSGELVSPPVSTIYLSVDVYCTISDLQFRSTTSRTLPATASEPKRYVPKWVWPNSFLEATKVITKNLKPIFSNQNMRYVVVGMAFLVMLKMFDGFFGINKLRLLQYHLFWKNFYVGSPTLVWVSSSSSNEESFSQLCLPSMNRDALSDSLLSPCFNLLTGLLLCVAVCTGPESAIETTSVFFVGEGCPSTLLVTISQLSEFVVASSTHSDFVFNSLSTSYGDLSGLISFSILVYDLFSRGCLIPSFLCSP</sequence>
<evidence type="ECO:0000313" key="3">
    <source>
        <dbReference type="Proteomes" id="UP000823674"/>
    </source>
</evidence>
<dbReference type="Proteomes" id="UP000823674">
    <property type="component" value="Chromosome A09"/>
</dbReference>
<accession>A0ABQ7L7K6</accession>
<protein>
    <submittedName>
        <fullName evidence="2">Uncharacterized protein</fullName>
    </submittedName>
</protein>
<proteinExistence type="predicted"/>
<organism evidence="2 3">
    <name type="scientific">Brassica rapa subsp. trilocularis</name>
    <dbReference type="NCBI Taxonomy" id="1813537"/>
    <lineage>
        <taxon>Eukaryota</taxon>
        <taxon>Viridiplantae</taxon>
        <taxon>Streptophyta</taxon>
        <taxon>Embryophyta</taxon>
        <taxon>Tracheophyta</taxon>
        <taxon>Spermatophyta</taxon>
        <taxon>Magnoliopsida</taxon>
        <taxon>eudicotyledons</taxon>
        <taxon>Gunneridae</taxon>
        <taxon>Pentapetalae</taxon>
        <taxon>rosids</taxon>
        <taxon>malvids</taxon>
        <taxon>Brassicales</taxon>
        <taxon>Brassicaceae</taxon>
        <taxon>Brassiceae</taxon>
        <taxon>Brassica</taxon>
    </lineage>
</organism>
<feature type="region of interest" description="Disordered" evidence="1">
    <location>
        <begin position="158"/>
        <end position="179"/>
    </location>
</feature>
<keyword evidence="3" id="KW-1185">Reference proteome</keyword>
<name>A0ABQ7L7K6_BRACM</name>